<feature type="compositionally biased region" description="Basic and acidic residues" evidence="1">
    <location>
        <begin position="1"/>
        <end position="11"/>
    </location>
</feature>
<keyword evidence="4" id="KW-1185">Reference proteome</keyword>
<gene>
    <name evidence="3" type="ORF">URODEC1_LOCUS6785</name>
</gene>
<evidence type="ECO:0000313" key="4">
    <source>
        <dbReference type="Proteomes" id="UP001497457"/>
    </source>
</evidence>
<dbReference type="Proteomes" id="UP001497457">
    <property type="component" value="Chromosome 10rd"/>
</dbReference>
<feature type="compositionally biased region" description="Basic and acidic residues" evidence="1">
    <location>
        <begin position="23"/>
        <end position="53"/>
    </location>
</feature>
<evidence type="ECO:0000259" key="2">
    <source>
        <dbReference type="Pfam" id="PF20241"/>
    </source>
</evidence>
<protein>
    <recommendedName>
        <fullName evidence="2">DUF6598 domain-containing protein</fullName>
    </recommendedName>
</protein>
<evidence type="ECO:0000256" key="1">
    <source>
        <dbReference type="SAM" id="MobiDB-lite"/>
    </source>
</evidence>
<reference evidence="3" key="1">
    <citation type="submission" date="2024-10" db="EMBL/GenBank/DDBJ databases">
        <authorList>
            <person name="Ryan C."/>
        </authorList>
    </citation>
    <scope>NUCLEOTIDE SEQUENCE [LARGE SCALE GENOMIC DNA]</scope>
</reference>
<dbReference type="PANTHER" id="PTHR33065">
    <property type="entry name" value="OS07G0486400 PROTEIN"/>
    <property type="match status" value="1"/>
</dbReference>
<dbReference type="InterPro" id="IPR046533">
    <property type="entry name" value="DUF6598"/>
</dbReference>
<feature type="domain" description="DUF6598" evidence="2">
    <location>
        <begin position="112"/>
        <end position="217"/>
    </location>
</feature>
<sequence>MEAHTDAEAAELRNGAASHGHKRTEEGHEIGGEVKRPREGKDNKDGGGDHLEYMDEDDEDWGEEINVLDAYCEEWEHIHGKKGGSFEDETEIPAMLHTVGPMLPSSAWPRDMLQIFSVKVMEIMGSLSWPLHVYGHVAVRDVLDHKRNYLFRRERENCQTLNSPQDSSLRLTGPSRAVVLINPVIFEVDLKVKSNGTPFESEDKILSYNCFCYSNVSHIADNGFARREFTSSKDPQISRPASPLASKDPQISTPFVLLDSLDKKVAVADDGLVTLDRRVVSVDEKEERKGFLTFHVHATEGGDGGASVVKKVNFRTRLASRSQSFFELGFCKLSVTVAWSMIS</sequence>
<dbReference type="PANTHER" id="PTHR33065:SF131">
    <property type="entry name" value="EXPRESSED PROTEIN"/>
    <property type="match status" value="1"/>
</dbReference>
<feature type="region of interest" description="Disordered" evidence="1">
    <location>
        <begin position="1"/>
        <end position="55"/>
    </location>
</feature>
<dbReference type="EMBL" id="OZ075120">
    <property type="protein sequence ID" value="CAL4896705.1"/>
    <property type="molecule type" value="Genomic_DNA"/>
</dbReference>
<proteinExistence type="predicted"/>
<dbReference type="Pfam" id="PF20241">
    <property type="entry name" value="DUF6598"/>
    <property type="match status" value="2"/>
</dbReference>
<organism evidence="3 4">
    <name type="scientific">Urochloa decumbens</name>
    <dbReference type="NCBI Taxonomy" id="240449"/>
    <lineage>
        <taxon>Eukaryota</taxon>
        <taxon>Viridiplantae</taxon>
        <taxon>Streptophyta</taxon>
        <taxon>Embryophyta</taxon>
        <taxon>Tracheophyta</taxon>
        <taxon>Spermatophyta</taxon>
        <taxon>Magnoliopsida</taxon>
        <taxon>Liliopsida</taxon>
        <taxon>Poales</taxon>
        <taxon>Poaceae</taxon>
        <taxon>PACMAD clade</taxon>
        <taxon>Panicoideae</taxon>
        <taxon>Panicodae</taxon>
        <taxon>Paniceae</taxon>
        <taxon>Melinidinae</taxon>
        <taxon>Urochloa</taxon>
    </lineage>
</organism>
<accession>A0ABC8VU92</accession>
<dbReference type="AlphaFoldDB" id="A0ABC8VU92"/>
<name>A0ABC8VU92_9POAL</name>
<feature type="domain" description="DUF6598" evidence="2">
    <location>
        <begin position="250"/>
        <end position="337"/>
    </location>
</feature>
<evidence type="ECO:0000313" key="3">
    <source>
        <dbReference type="EMBL" id="CAL4896705.1"/>
    </source>
</evidence>